<comment type="caution">
    <text evidence="2">The sequence shown here is derived from an EMBL/GenBank/DDBJ whole genome shotgun (WGS) entry which is preliminary data.</text>
</comment>
<dbReference type="AlphaFoldDB" id="X1AI85"/>
<feature type="non-terminal residue" evidence="2">
    <location>
        <position position="168"/>
    </location>
</feature>
<sequence length="168" mass="19178">MARQKLDKEVRKTILKARSMIEAVAKADGNEAETRRRVERIFESVMGYDVLKHITREYAIHGVGDTEHCDFAIQLDYEESSVPAVLVELKRVNVDLAPKHLKQAASYAINIGCEWVLLTNGKEWKLYHISFAQPPQTKLVDSWNLINDDPVILAQKFNLIGYKNIKKG</sequence>
<evidence type="ECO:0000259" key="1">
    <source>
        <dbReference type="Pfam" id="PF13588"/>
    </source>
</evidence>
<dbReference type="EMBL" id="BART01019088">
    <property type="protein sequence ID" value="GAG81759.1"/>
    <property type="molecule type" value="Genomic_DNA"/>
</dbReference>
<dbReference type="InterPro" id="IPR029464">
    <property type="entry name" value="HSDR_N"/>
</dbReference>
<gene>
    <name evidence="2" type="ORF">S01H4_35828</name>
</gene>
<feature type="domain" description="Type I restriction enzyme R protein N-terminal" evidence="1">
    <location>
        <begin position="31"/>
        <end position="130"/>
    </location>
</feature>
<accession>X1AI85</accession>
<organism evidence="2">
    <name type="scientific">marine sediment metagenome</name>
    <dbReference type="NCBI Taxonomy" id="412755"/>
    <lineage>
        <taxon>unclassified sequences</taxon>
        <taxon>metagenomes</taxon>
        <taxon>ecological metagenomes</taxon>
    </lineage>
</organism>
<proteinExistence type="predicted"/>
<dbReference type="Pfam" id="PF13588">
    <property type="entry name" value="HSDR_N_2"/>
    <property type="match status" value="1"/>
</dbReference>
<reference evidence="2" key="1">
    <citation type="journal article" date="2014" name="Front. Microbiol.">
        <title>High frequency of phylogenetically diverse reductive dehalogenase-homologous genes in deep subseafloor sedimentary metagenomes.</title>
        <authorList>
            <person name="Kawai M."/>
            <person name="Futagami T."/>
            <person name="Toyoda A."/>
            <person name="Takaki Y."/>
            <person name="Nishi S."/>
            <person name="Hori S."/>
            <person name="Arai W."/>
            <person name="Tsubouchi T."/>
            <person name="Morono Y."/>
            <person name="Uchiyama I."/>
            <person name="Ito T."/>
            <person name="Fujiyama A."/>
            <person name="Inagaki F."/>
            <person name="Takami H."/>
        </authorList>
    </citation>
    <scope>NUCLEOTIDE SEQUENCE</scope>
    <source>
        <strain evidence="2">Expedition CK06-06</strain>
    </source>
</reference>
<name>X1AI85_9ZZZZ</name>
<evidence type="ECO:0000313" key="2">
    <source>
        <dbReference type="EMBL" id="GAG81759.1"/>
    </source>
</evidence>
<protein>
    <recommendedName>
        <fullName evidence="1">Type I restriction enzyme R protein N-terminal domain-containing protein</fullName>
    </recommendedName>
</protein>